<accession>A0A7M6DS24</accession>
<keyword evidence="2" id="KW-0812">Transmembrane</keyword>
<dbReference type="CDD" id="cd00063">
    <property type="entry name" value="FN3"/>
    <property type="match status" value="3"/>
</dbReference>
<dbReference type="EnsemblMetazoa" id="CLYHEMT026029.2">
    <property type="protein sequence ID" value="CLYHEMP026029.2"/>
    <property type="gene ID" value="CLYHEMG026029"/>
</dbReference>
<feature type="compositionally biased region" description="Polar residues" evidence="1">
    <location>
        <begin position="855"/>
        <end position="874"/>
    </location>
</feature>
<keyword evidence="7" id="KW-1185">Reference proteome</keyword>
<dbReference type="Pfam" id="PF00041">
    <property type="entry name" value="fn3"/>
    <property type="match status" value="3"/>
</dbReference>
<dbReference type="SUPFAM" id="SSF49265">
    <property type="entry name" value="Fibronectin type III"/>
    <property type="match status" value="2"/>
</dbReference>
<dbReference type="Pfam" id="PF13895">
    <property type="entry name" value="Ig_2"/>
    <property type="match status" value="2"/>
</dbReference>
<dbReference type="PROSITE" id="PS50835">
    <property type="entry name" value="IG_LIKE"/>
    <property type="match status" value="2"/>
</dbReference>
<evidence type="ECO:0000259" key="4">
    <source>
        <dbReference type="PROSITE" id="PS50835"/>
    </source>
</evidence>
<feature type="region of interest" description="Disordered" evidence="1">
    <location>
        <begin position="848"/>
        <end position="874"/>
    </location>
</feature>
<dbReference type="InterPro" id="IPR003961">
    <property type="entry name" value="FN3_dom"/>
</dbReference>
<dbReference type="InterPro" id="IPR007110">
    <property type="entry name" value="Ig-like_dom"/>
</dbReference>
<reference evidence="6" key="1">
    <citation type="submission" date="2021-01" db="UniProtKB">
        <authorList>
            <consortium name="EnsemblMetazoa"/>
        </authorList>
    </citation>
    <scope>IDENTIFICATION</scope>
</reference>
<keyword evidence="2" id="KW-0472">Membrane</keyword>
<dbReference type="AlphaFoldDB" id="A0A7M6DS24"/>
<dbReference type="RefSeq" id="XP_066933313.1">
    <property type="nucleotide sequence ID" value="XM_067077212.1"/>
</dbReference>
<dbReference type="OrthoDB" id="6097480at2759"/>
<feature type="domain" description="Fibronectin type-III" evidence="5">
    <location>
        <begin position="433"/>
        <end position="530"/>
    </location>
</feature>
<sequence length="874" mass="98567">MQRQHYVIALLIGWIYLATVTAIDGDCWQGVDCVTCGGWQGGIYGVPVCCAYCEKSGMALRPTSCDCLHNGDDKPKISGNSTIIDNEQLELKCNSIWGRSFTSYKWFRNGMVINGATNEMYQTINFKREGASHYFCQVSNGILTKTSDIVTVTALYLEKPKVVGKTEVEMYGLLILYCESHGVPAINSYEWFRNGKTLGNGLSVRLIVNTIYAGSFSCEVSNGIFKKLSDPVPVTVLFPSTPANLSATHLYKAGKLYVNWSEPVHTNGDVRKYELCHKLLNGDEGMNTNEHCHELDGKVTAMTIIGLRPFSAYQITMQAFYEEGLSQKAAINASTYEGVPWNVQNLSVNEPTSTSFEVEWDPPENIFGIFQGYTVEHSLANSESLEVGCQDIIQRSCKIDGLKPYTEYDVQVTVRNQAFKNTTVETFRTKTAVPSNVQNLRVNKSTSTSFELEWDPPENIFGILQGYTVEYSLANSESLEVGCQNTFQRRCKIDGLKPYTEYDVQVTVRNQAFKNTTVETFRTRTAAPPPFQGSLWDIENVTSNSFTIKLVQFDETNGPIEQYIVIARKLERGVSPTIHPSIYTNEDISKAKDGLFVAKIITERDTFGQFVVIRSINASQIRTKRDLTLDEFTLEANTYYTVFIRGITEDGHFQSTLWYTPLFLPEEDETAHKAGVNLALIIGGSVGIVVFITLCFVAFYWFYFRTRRRKDKEMKNEEQEEEGSEIYDEGSMIYNELPEEGSEIYAVLPELSVDDHEKPAHHDPDDKPPPLPPRDRNSSTMTSSIKDRGQEPVTAQDETSNSDVYVYRTPDDNDILPNAKINPHKDKKLNSESDVYFYRTPIDENDILPKAKINPDNSIDFQQNEDVSINTPED</sequence>
<feature type="signal peptide" evidence="3">
    <location>
        <begin position="1"/>
        <end position="22"/>
    </location>
</feature>
<proteinExistence type="predicted"/>
<feature type="region of interest" description="Disordered" evidence="1">
    <location>
        <begin position="755"/>
        <end position="832"/>
    </location>
</feature>
<dbReference type="InterPro" id="IPR036179">
    <property type="entry name" value="Ig-like_dom_sf"/>
</dbReference>
<feature type="compositionally biased region" description="Basic and acidic residues" evidence="1">
    <location>
        <begin position="755"/>
        <end position="777"/>
    </location>
</feature>
<keyword evidence="2" id="KW-1133">Transmembrane helix</keyword>
<feature type="chain" id="PRO_5029549151" evidence="3">
    <location>
        <begin position="23"/>
        <end position="874"/>
    </location>
</feature>
<dbReference type="GeneID" id="136820983"/>
<evidence type="ECO:0000313" key="6">
    <source>
        <dbReference type="EnsemblMetazoa" id="CLYHEMP026029.2"/>
    </source>
</evidence>
<feature type="domain" description="Fibronectin type-III" evidence="5">
    <location>
        <begin position="241"/>
        <end position="338"/>
    </location>
</feature>
<dbReference type="PANTHER" id="PTHR46957:SF3">
    <property type="entry name" value="CYTOKINE RECEPTOR"/>
    <property type="match status" value="1"/>
</dbReference>
<dbReference type="PANTHER" id="PTHR46957">
    <property type="entry name" value="CYTOKINE RECEPTOR"/>
    <property type="match status" value="1"/>
</dbReference>
<evidence type="ECO:0000313" key="7">
    <source>
        <dbReference type="Proteomes" id="UP000594262"/>
    </source>
</evidence>
<dbReference type="Gene3D" id="2.60.40.10">
    <property type="entry name" value="Immunoglobulins"/>
    <property type="match status" value="5"/>
</dbReference>
<feature type="domain" description="Fibronectin type-III" evidence="5">
    <location>
        <begin position="342"/>
        <end position="432"/>
    </location>
</feature>
<dbReference type="InterPro" id="IPR013783">
    <property type="entry name" value="Ig-like_fold"/>
</dbReference>
<name>A0A7M6DS24_9CNID</name>
<organism evidence="6 7">
    <name type="scientific">Clytia hemisphaerica</name>
    <dbReference type="NCBI Taxonomy" id="252671"/>
    <lineage>
        <taxon>Eukaryota</taxon>
        <taxon>Metazoa</taxon>
        <taxon>Cnidaria</taxon>
        <taxon>Hydrozoa</taxon>
        <taxon>Hydroidolina</taxon>
        <taxon>Leptothecata</taxon>
        <taxon>Obeliida</taxon>
        <taxon>Clytiidae</taxon>
        <taxon>Clytia</taxon>
    </lineage>
</organism>
<dbReference type="GO" id="GO:0016020">
    <property type="term" value="C:membrane"/>
    <property type="evidence" value="ECO:0007669"/>
    <property type="project" value="UniProtKB-SubCell"/>
</dbReference>
<dbReference type="InterPro" id="IPR036116">
    <property type="entry name" value="FN3_sf"/>
</dbReference>
<feature type="domain" description="Ig-like" evidence="4">
    <location>
        <begin position="75"/>
        <end position="153"/>
    </location>
</feature>
<protein>
    <submittedName>
        <fullName evidence="6">Uncharacterized protein</fullName>
    </submittedName>
</protein>
<feature type="transmembrane region" description="Helical" evidence="2">
    <location>
        <begin position="678"/>
        <end position="704"/>
    </location>
</feature>
<evidence type="ECO:0000259" key="5">
    <source>
        <dbReference type="PROSITE" id="PS50853"/>
    </source>
</evidence>
<feature type="domain" description="Ig-like" evidence="4">
    <location>
        <begin position="160"/>
        <end position="235"/>
    </location>
</feature>
<evidence type="ECO:0000256" key="1">
    <source>
        <dbReference type="SAM" id="MobiDB-lite"/>
    </source>
</evidence>
<evidence type="ECO:0000256" key="3">
    <source>
        <dbReference type="SAM" id="SignalP"/>
    </source>
</evidence>
<dbReference type="SUPFAM" id="SSF48726">
    <property type="entry name" value="Immunoglobulin"/>
    <property type="match status" value="2"/>
</dbReference>
<dbReference type="Proteomes" id="UP000594262">
    <property type="component" value="Unplaced"/>
</dbReference>
<keyword evidence="3" id="KW-0732">Signal</keyword>
<dbReference type="SMART" id="SM00060">
    <property type="entry name" value="FN3"/>
    <property type="match status" value="4"/>
</dbReference>
<dbReference type="PROSITE" id="PS50853">
    <property type="entry name" value="FN3"/>
    <property type="match status" value="3"/>
</dbReference>
<evidence type="ECO:0000256" key="2">
    <source>
        <dbReference type="SAM" id="Phobius"/>
    </source>
</evidence>
<dbReference type="InterPro" id="IPR050713">
    <property type="entry name" value="RTP_Phos/Ushers"/>
</dbReference>